<evidence type="ECO:0000313" key="2">
    <source>
        <dbReference type="Proteomes" id="UP000199600"/>
    </source>
</evidence>
<sequence>MITMLNETREGERRETIEELFDLLIVVQEMGRRLADETHGNSYSQVRELNELLHQARVQLTKIKDSTVEGG</sequence>
<gene>
    <name evidence="1" type="ORF">PROAA_1710014</name>
</gene>
<organism evidence="1 2">
    <name type="scientific">Candidatus Propionivibrio aalborgensis</name>
    <dbReference type="NCBI Taxonomy" id="1860101"/>
    <lineage>
        <taxon>Bacteria</taxon>
        <taxon>Pseudomonadati</taxon>
        <taxon>Pseudomonadota</taxon>
        <taxon>Betaproteobacteria</taxon>
        <taxon>Rhodocyclales</taxon>
        <taxon>Rhodocyclaceae</taxon>
        <taxon>Propionivibrio</taxon>
    </lineage>
</organism>
<proteinExistence type="predicted"/>
<protein>
    <submittedName>
        <fullName evidence="1">Uncharacterized protein</fullName>
    </submittedName>
</protein>
<evidence type="ECO:0000313" key="1">
    <source>
        <dbReference type="EMBL" id="SBT06046.1"/>
    </source>
</evidence>
<dbReference type="Proteomes" id="UP000199600">
    <property type="component" value="Unassembled WGS sequence"/>
</dbReference>
<dbReference type="AlphaFoldDB" id="A0A1A8XN23"/>
<reference evidence="1 2" key="1">
    <citation type="submission" date="2016-06" db="EMBL/GenBank/DDBJ databases">
        <authorList>
            <person name="Kjaerup R.B."/>
            <person name="Dalgaard T.S."/>
            <person name="Juul-Madsen H.R."/>
        </authorList>
    </citation>
    <scope>NUCLEOTIDE SEQUENCE [LARGE SCALE GENOMIC DNA]</scope>
    <source>
        <strain evidence="1">2</strain>
    </source>
</reference>
<accession>A0A1A8XN23</accession>
<dbReference type="EMBL" id="FLQY01000081">
    <property type="protein sequence ID" value="SBT06046.1"/>
    <property type="molecule type" value="Genomic_DNA"/>
</dbReference>
<name>A0A1A8XN23_9RHOO</name>
<keyword evidence="2" id="KW-1185">Reference proteome</keyword>